<dbReference type="Gene3D" id="3.50.50.60">
    <property type="entry name" value="FAD/NAD(P)-binding domain"/>
    <property type="match status" value="1"/>
</dbReference>
<proteinExistence type="predicted"/>
<reference evidence="1" key="1">
    <citation type="submission" date="2020-05" db="EMBL/GenBank/DDBJ databases">
        <title>Mycena genomes resolve the evolution of fungal bioluminescence.</title>
        <authorList>
            <person name="Tsai I.J."/>
        </authorList>
    </citation>
    <scope>NUCLEOTIDE SEQUENCE</scope>
    <source>
        <strain evidence="1">160909Yilan</strain>
    </source>
</reference>
<keyword evidence="2" id="KW-1185">Reference proteome</keyword>
<evidence type="ECO:0000313" key="1">
    <source>
        <dbReference type="EMBL" id="KAF7376812.1"/>
    </source>
</evidence>
<dbReference type="AlphaFoldDB" id="A0A8H7DKK1"/>
<dbReference type="InterPro" id="IPR036188">
    <property type="entry name" value="FAD/NAD-bd_sf"/>
</dbReference>
<dbReference type="SUPFAM" id="SSF51905">
    <property type="entry name" value="FAD/NAD(P)-binding domain"/>
    <property type="match status" value="1"/>
</dbReference>
<dbReference type="Proteomes" id="UP000623467">
    <property type="component" value="Unassembled WGS sequence"/>
</dbReference>
<name>A0A8H7DKK1_9AGAR</name>
<organism evidence="1 2">
    <name type="scientific">Mycena sanguinolenta</name>
    <dbReference type="NCBI Taxonomy" id="230812"/>
    <lineage>
        <taxon>Eukaryota</taxon>
        <taxon>Fungi</taxon>
        <taxon>Dikarya</taxon>
        <taxon>Basidiomycota</taxon>
        <taxon>Agaricomycotina</taxon>
        <taxon>Agaricomycetes</taxon>
        <taxon>Agaricomycetidae</taxon>
        <taxon>Agaricales</taxon>
        <taxon>Marasmiineae</taxon>
        <taxon>Mycenaceae</taxon>
        <taxon>Mycena</taxon>
    </lineage>
</organism>
<dbReference type="Gene3D" id="3.30.9.10">
    <property type="entry name" value="D-Amino Acid Oxidase, subunit A, domain 2"/>
    <property type="match status" value="1"/>
</dbReference>
<dbReference type="OrthoDB" id="429143at2759"/>
<protein>
    <submittedName>
        <fullName evidence="1">Fad dependent oxidoreductase</fullName>
    </submittedName>
</protein>
<accession>A0A8H7DKK1</accession>
<dbReference type="EMBL" id="JACAZH010000001">
    <property type="protein sequence ID" value="KAF7376812.1"/>
    <property type="molecule type" value="Genomic_DNA"/>
</dbReference>
<comment type="caution">
    <text evidence="1">The sequence shown here is derived from an EMBL/GenBank/DDBJ whole genome shotgun (WGS) entry which is preliminary data.</text>
</comment>
<sequence>MTGHTESHGGNHRERGHQLRFLERLHLWHVVPYFFCPLPVNDTIQDVAMDRPIADAFTASYAEFAVDGESVEGIMTPILNPVQVREKTRFPATTVAYKSPSGSLFPQKLVLHLLTLCIEKHGLNLQTHAPVQRVVSGAGGAGSGWLVETDRRVVETKVVDATNAFTATLLLGFLDHIYFFKGRHVQTGESAPGPSPSQQVDADHRHKLQAYSDYHRRDLQYRDDKFHAPALITSGSTLGYYVGTS</sequence>
<gene>
    <name evidence="1" type="ORF">MSAN_00098600</name>
</gene>
<evidence type="ECO:0000313" key="2">
    <source>
        <dbReference type="Proteomes" id="UP000623467"/>
    </source>
</evidence>